<dbReference type="Gene3D" id="3.40.50.1010">
    <property type="entry name" value="5'-nuclease"/>
    <property type="match status" value="1"/>
</dbReference>
<proteinExistence type="predicted"/>
<name>A0ABV6V4X0_9ACTN</name>
<accession>A0ABV6V4X0</accession>
<comment type="caution">
    <text evidence="1">The sequence shown here is derived from an EMBL/GenBank/DDBJ whole genome shotgun (WGS) entry which is preliminary data.</text>
</comment>
<reference evidence="1 2" key="1">
    <citation type="submission" date="2024-09" db="EMBL/GenBank/DDBJ databases">
        <authorList>
            <person name="Lee S.D."/>
        </authorList>
    </citation>
    <scope>NUCLEOTIDE SEQUENCE [LARGE SCALE GENOMIC DNA]</scope>
    <source>
        <strain evidence="1 2">N1-1</strain>
    </source>
</reference>
<organism evidence="1 2">
    <name type="scientific">Streptacidiphilus alkalitolerans</name>
    <dbReference type="NCBI Taxonomy" id="3342712"/>
    <lineage>
        <taxon>Bacteria</taxon>
        <taxon>Bacillati</taxon>
        <taxon>Actinomycetota</taxon>
        <taxon>Actinomycetes</taxon>
        <taxon>Kitasatosporales</taxon>
        <taxon>Streptomycetaceae</taxon>
        <taxon>Streptacidiphilus</taxon>
    </lineage>
</organism>
<keyword evidence="2" id="KW-1185">Reference proteome</keyword>
<dbReference type="RefSeq" id="WP_380503203.1">
    <property type="nucleotide sequence ID" value="NZ_JBHEZX010000002.1"/>
</dbReference>
<evidence type="ECO:0000313" key="1">
    <source>
        <dbReference type="EMBL" id="MFC1408766.1"/>
    </source>
</evidence>
<dbReference type="Proteomes" id="UP001592582">
    <property type="component" value="Unassembled WGS sequence"/>
</dbReference>
<evidence type="ECO:0000313" key="2">
    <source>
        <dbReference type="Proteomes" id="UP001592582"/>
    </source>
</evidence>
<protein>
    <submittedName>
        <fullName evidence="1">Type II toxin-antitoxin system VapC family toxin</fullName>
    </submittedName>
</protein>
<dbReference type="SUPFAM" id="SSF88723">
    <property type="entry name" value="PIN domain-like"/>
    <property type="match status" value="1"/>
</dbReference>
<sequence length="133" mass="14677">MAKYVITPDVALRLARDGAAIPGEHQLLAPTLLRSQLLTQLYRAVRQGEMTKKDADRQLDHVRALRIRLLGDRVLQSTAWRVADTLGWPDTLDAEYVALTQLQADALITFDAELADAVKGLVVTAPFEVLSSL</sequence>
<gene>
    <name evidence="1" type="ORF">ACEZDG_05680</name>
</gene>
<dbReference type="InterPro" id="IPR029060">
    <property type="entry name" value="PIN-like_dom_sf"/>
</dbReference>
<dbReference type="EMBL" id="JBHEZX010000002">
    <property type="protein sequence ID" value="MFC1408766.1"/>
    <property type="molecule type" value="Genomic_DNA"/>
</dbReference>